<dbReference type="PROSITE" id="PS50104">
    <property type="entry name" value="TIR"/>
    <property type="match status" value="1"/>
</dbReference>
<feature type="domain" description="TIR" evidence="3">
    <location>
        <begin position="10"/>
        <end position="218"/>
    </location>
</feature>
<name>A0AAN9J9X0_CLITE</name>
<dbReference type="GO" id="GO:0006952">
    <property type="term" value="P:defense response"/>
    <property type="evidence" value="ECO:0007669"/>
    <property type="project" value="InterPro"/>
</dbReference>
<proteinExistence type="predicted"/>
<evidence type="ECO:0000259" key="3">
    <source>
        <dbReference type="PROSITE" id="PS50104"/>
    </source>
</evidence>
<dbReference type="PANTHER" id="PTHR11017:SF243">
    <property type="entry name" value="ADP-RIBOSYL CYCLASE_CYCLIC ADP-RIBOSE HYDROLASE"/>
    <property type="match status" value="1"/>
</dbReference>
<sequence>MCSFYESYSKRYGVFISFRGEDTRIGFASHLHGALRAKGIETFVDYDLKRGDDVWPKLSSAIEDSNVSVVVFSENYANSKWCLQELEKIIECRNKGEQVVVPVFYKTDPSDIRNQRGSYGKPFEKHEQDLQDNESNKAKVFKWRDVLTQAAAKIVRWDSPNYNDPSDIKKDNESNKAKVFKWKDALTQAAKISGWDSRNYKDEFQFIKEIVDDVNQKLCQRSSKELDGIEGIVGACKHVESLLTRNGRIGIWGMGGIALGTLGDGSKLIITRRNKQVLSEKDAIYEVEQWDLPKSLKLFRSKAGIPKGIYEDFSKRAVKYAGGVPLALEVLGSYFGKKKPELWEQALTKFEEKKESFQEVEEILRVSYNDLTKLEQTIFLDIAFFFKDEVKMHVTRILDACGFSATSGIQVLEEKSLIKISKSNTIQCMTYCSRWVLI</sequence>
<dbReference type="Proteomes" id="UP001359559">
    <property type="component" value="Unassembled WGS sequence"/>
</dbReference>
<dbReference type="AlphaFoldDB" id="A0AAN9J9X0"/>
<keyword evidence="5" id="KW-1185">Reference proteome</keyword>
<protein>
    <recommendedName>
        <fullName evidence="3">TIR domain-containing protein</fullName>
    </recommendedName>
</protein>
<dbReference type="SUPFAM" id="SSF52540">
    <property type="entry name" value="P-loop containing nucleoside triphosphate hydrolases"/>
    <property type="match status" value="1"/>
</dbReference>
<evidence type="ECO:0000313" key="5">
    <source>
        <dbReference type="Proteomes" id="UP001359559"/>
    </source>
</evidence>
<organism evidence="4 5">
    <name type="scientific">Clitoria ternatea</name>
    <name type="common">Butterfly pea</name>
    <dbReference type="NCBI Taxonomy" id="43366"/>
    <lineage>
        <taxon>Eukaryota</taxon>
        <taxon>Viridiplantae</taxon>
        <taxon>Streptophyta</taxon>
        <taxon>Embryophyta</taxon>
        <taxon>Tracheophyta</taxon>
        <taxon>Spermatophyta</taxon>
        <taxon>Magnoliopsida</taxon>
        <taxon>eudicotyledons</taxon>
        <taxon>Gunneridae</taxon>
        <taxon>Pentapetalae</taxon>
        <taxon>rosids</taxon>
        <taxon>fabids</taxon>
        <taxon>Fabales</taxon>
        <taxon>Fabaceae</taxon>
        <taxon>Papilionoideae</taxon>
        <taxon>50 kb inversion clade</taxon>
        <taxon>NPAAA clade</taxon>
        <taxon>indigoferoid/millettioid clade</taxon>
        <taxon>Phaseoleae</taxon>
        <taxon>Clitoria</taxon>
    </lineage>
</organism>
<dbReference type="GO" id="GO:0043531">
    <property type="term" value="F:ADP binding"/>
    <property type="evidence" value="ECO:0007669"/>
    <property type="project" value="InterPro"/>
</dbReference>
<dbReference type="Gene3D" id="3.40.50.10140">
    <property type="entry name" value="Toll/interleukin-1 receptor homology (TIR) domain"/>
    <property type="match status" value="2"/>
</dbReference>
<dbReference type="InterPro" id="IPR058192">
    <property type="entry name" value="WHD_ROQ1-like"/>
</dbReference>
<dbReference type="EMBL" id="JAYKXN010000004">
    <property type="protein sequence ID" value="KAK7294374.1"/>
    <property type="molecule type" value="Genomic_DNA"/>
</dbReference>
<dbReference type="PANTHER" id="PTHR11017">
    <property type="entry name" value="LEUCINE-RICH REPEAT-CONTAINING PROTEIN"/>
    <property type="match status" value="1"/>
</dbReference>
<dbReference type="InterPro" id="IPR027417">
    <property type="entry name" value="P-loop_NTPase"/>
</dbReference>
<dbReference type="InterPro" id="IPR044974">
    <property type="entry name" value="Disease_R_plants"/>
</dbReference>
<dbReference type="InterPro" id="IPR035897">
    <property type="entry name" value="Toll_tir_struct_dom_sf"/>
</dbReference>
<dbReference type="Pfam" id="PF23282">
    <property type="entry name" value="WHD_ROQ1"/>
    <property type="match status" value="1"/>
</dbReference>
<dbReference type="SUPFAM" id="SSF52200">
    <property type="entry name" value="Toll/Interleukin receptor TIR domain"/>
    <property type="match status" value="1"/>
</dbReference>
<keyword evidence="2" id="KW-0520">NAD</keyword>
<comment type="caution">
    <text evidence="4">The sequence shown here is derived from an EMBL/GenBank/DDBJ whole genome shotgun (WGS) entry which is preliminary data.</text>
</comment>
<gene>
    <name evidence="4" type="ORF">RJT34_17263</name>
</gene>
<dbReference type="Pfam" id="PF01582">
    <property type="entry name" value="TIR"/>
    <property type="match status" value="2"/>
</dbReference>
<accession>A0AAN9J9X0</accession>
<keyword evidence="1" id="KW-0677">Repeat</keyword>
<evidence type="ECO:0000256" key="2">
    <source>
        <dbReference type="ARBA" id="ARBA00023027"/>
    </source>
</evidence>
<dbReference type="InterPro" id="IPR042197">
    <property type="entry name" value="Apaf_helical"/>
</dbReference>
<dbReference type="SMART" id="SM00255">
    <property type="entry name" value="TIR"/>
    <property type="match status" value="1"/>
</dbReference>
<dbReference type="GO" id="GO:0007165">
    <property type="term" value="P:signal transduction"/>
    <property type="evidence" value="ECO:0007669"/>
    <property type="project" value="InterPro"/>
</dbReference>
<dbReference type="FunFam" id="3.40.50.10140:FF:000007">
    <property type="entry name" value="Disease resistance protein (TIR-NBS-LRR class)"/>
    <property type="match status" value="1"/>
</dbReference>
<reference evidence="4 5" key="1">
    <citation type="submission" date="2024-01" db="EMBL/GenBank/DDBJ databases">
        <title>The genomes of 5 underutilized Papilionoideae crops provide insights into root nodulation and disease resistance.</title>
        <authorList>
            <person name="Yuan L."/>
        </authorList>
    </citation>
    <scope>NUCLEOTIDE SEQUENCE [LARGE SCALE GENOMIC DNA]</scope>
    <source>
        <strain evidence="4">LY-2023</strain>
        <tissue evidence="4">Leaf</tissue>
    </source>
</reference>
<evidence type="ECO:0000256" key="1">
    <source>
        <dbReference type="ARBA" id="ARBA00022737"/>
    </source>
</evidence>
<evidence type="ECO:0000313" key="4">
    <source>
        <dbReference type="EMBL" id="KAK7294374.1"/>
    </source>
</evidence>
<dbReference type="InterPro" id="IPR000157">
    <property type="entry name" value="TIR_dom"/>
</dbReference>
<dbReference type="Gene3D" id="1.10.8.430">
    <property type="entry name" value="Helical domain of apoptotic protease-activating factors"/>
    <property type="match status" value="1"/>
</dbReference>